<keyword evidence="2" id="KW-1185">Reference proteome</keyword>
<organism evidence="1 2">
    <name type="scientific">Bartonella ancashensis</name>
    <dbReference type="NCBI Taxonomy" id="1318743"/>
    <lineage>
        <taxon>Bacteria</taxon>
        <taxon>Pseudomonadati</taxon>
        <taxon>Pseudomonadota</taxon>
        <taxon>Alphaproteobacteria</taxon>
        <taxon>Hyphomicrobiales</taxon>
        <taxon>Bartonellaceae</taxon>
        <taxon>Bartonella</taxon>
    </lineage>
</organism>
<dbReference type="PATRIC" id="fig|1318743.3.peg.88"/>
<dbReference type="EMBL" id="CP010401">
    <property type="protein sequence ID" value="ALE02898.1"/>
    <property type="molecule type" value="Genomic_DNA"/>
</dbReference>
<evidence type="ECO:0000313" key="1">
    <source>
        <dbReference type="EMBL" id="ALE02898.1"/>
    </source>
</evidence>
<proteinExistence type="predicted"/>
<reference evidence="1 2" key="1">
    <citation type="journal article" date="2015" name="Genome Announc.">
        <title>Complete Genome Sequence of Bartonella ancashensis Strain 20.00, Isolated from the Blood of a Patient with Verruga Peruana.</title>
        <authorList>
            <person name="Hang J."/>
            <person name="Mullins K.E."/>
            <person name="Clifford R.J."/>
            <person name="Onmus-Leone F."/>
            <person name="Yang Y."/>
            <person name="Jiang J."/>
            <person name="Leguia M."/>
            <person name="Kasper M.R."/>
            <person name="Maguina C."/>
            <person name="Lesho E.P."/>
            <person name="Jarman R.G."/>
            <person name="Richards A.L."/>
            <person name="Blazes D."/>
        </authorList>
    </citation>
    <scope>NUCLEOTIDE SEQUENCE [LARGE SCALE GENOMIC DNA]</scope>
    <source>
        <strain evidence="1 2">20.00</strain>
    </source>
</reference>
<sequence>MAKSKRKKRTKRARCGRPRIEGCMREPNGRISRARKSREPIDQLAIQMRMKHLELTYEEAKNPLSGSYIGRLYLLGGKDGLSQEQYDVAQQYLRVRNNYFCAKGFSSGCYDDAMTTPDQEGLEEWVTAATEQFLAVKEIIEDMQGLYHQHNLYAALQYLVVEDQSLPHLVGSLRIVLNALHRYFECCSIRFISKSKINNERNATTTFKTTIKISSTYSANFLV</sequence>
<dbReference type="KEGG" id="banc:PU02_0084"/>
<gene>
    <name evidence="1" type="ORF">PU02_0084</name>
</gene>
<dbReference type="AlphaFoldDB" id="A0A0M5KWP7"/>
<accession>A0A0M5KWP7</accession>
<name>A0A0M5KWP7_9HYPH</name>
<protein>
    <submittedName>
        <fullName evidence="1">Uncharacterized protein</fullName>
    </submittedName>
</protein>
<dbReference type="Proteomes" id="UP000057213">
    <property type="component" value="Chromosome"/>
</dbReference>
<evidence type="ECO:0000313" key="2">
    <source>
        <dbReference type="Proteomes" id="UP000057213"/>
    </source>
</evidence>